<dbReference type="EMBL" id="HBIR01036917">
    <property type="protein sequence ID" value="CAE0568108.1"/>
    <property type="molecule type" value="Transcribed_RNA"/>
</dbReference>
<feature type="domain" description="RRM" evidence="7">
    <location>
        <begin position="44"/>
        <end position="134"/>
    </location>
</feature>
<dbReference type="PROSITE" id="PS50103">
    <property type="entry name" value="ZF_C3H1"/>
    <property type="match status" value="1"/>
</dbReference>
<sequence length="134" mass="15527">MAQHLAKIFGTEEDKVNCPFYLKMGACRHGDRCSRIHNRPILSQTVLLQNMYLPPPQQYDPMGNPLPQSEEELQDHFEEFYEDIFEELITVGGELEQLRVCENLSDHLAGNVYAKFRDEDDAQKALTKLMVRRA</sequence>
<dbReference type="EMBL" id="HBIR01036920">
    <property type="protein sequence ID" value="CAE0568112.1"/>
    <property type="molecule type" value="Transcribed_RNA"/>
</dbReference>
<dbReference type="SMART" id="SM00356">
    <property type="entry name" value="ZnF_C3H1"/>
    <property type="match status" value="1"/>
</dbReference>
<dbReference type="GO" id="GO:0089701">
    <property type="term" value="C:U2AF complex"/>
    <property type="evidence" value="ECO:0007669"/>
    <property type="project" value="InterPro"/>
</dbReference>
<reference evidence="11" key="1">
    <citation type="submission" date="2021-01" db="EMBL/GenBank/DDBJ databases">
        <authorList>
            <person name="Corre E."/>
            <person name="Pelletier E."/>
            <person name="Niang G."/>
            <person name="Scheremetjew M."/>
            <person name="Finn R."/>
            <person name="Kale V."/>
            <person name="Holt S."/>
            <person name="Cochrane G."/>
            <person name="Meng A."/>
            <person name="Brown T."/>
            <person name="Cohen L."/>
        </authorList>
    </citation>
    <scope>NUCLEOTIDE SEQUENCE</scope>
    <source>
        <strain evidence="11">379</strain>
    </source>
</reference>
<dbReference type="InterPro" id="IPR000571">
    <property type="entry name" value="Znf_CCCH"/>
</dbReference>
<feature type="zinc finger region" description="C3H1-type" evidence="6">
    <location>
        <begin position="12"/>
        <end position="40"/>
    </location>
</feature>
<evidence type="ECO:0000256" key="6">
    <source>
        <dbReference type="PROSITE-ProRule" id="PRU00723"/>
    </source>
</evidence>
<accession>A0A6V2TA99</accession>
<keyword evidence="4 6" id="KW-0862">Zinc</keyword>
<dbReference type="Gene3D" id="3.30.70.330">
    <property type="match status" value="1"/>
</dbReference>
<dbReference type="PRINTS" id="PR01848">
    <property type="entry name" value="U2AUXFACTOR"/>
</dbReference>
<evidence type="ECO:0000256" key="2">
    <source>
        <dbReference type="ARBA" id="ARBA00022737"/>
    </source>
</evidence>
<dbReference type="InterPro" id="IPR012677">
    <property type="entry name" value="Nucleotide-bd_a/b_plait_sf"/>
</dbReference>
<keyword evidence="1 6" id="KW-0479">Metal-binding</keyword>
<evidence type="ECO:0000259" key="8">
    <source>
        <dbReference type="PROSITE" id="PS50103"/>
    </source>
</evidence>
<gene>
    <name evidence="9" type="ORF">EHUX00137_LOCUS28810</name>
    <name evidence="10" type="ORF">EHUX00137_LOCUS28812</name>
    <name evidence="11" type="ORF">EHUX00137_LOCUS28813</name>
</gene>
<dbReference type="SUPFAM" id="SSF54928">
    <property type="entry name" value="RNA-binding domain, RBD"/>
    <property type="match status" value="1"/>
</dbReference>
<evidence type="ECO:0000313" key="9">
    <source>
        <dbReference type="EMBL" id="CAE0568108.1"/>
    </source>
</evidence>
<evidence type="ECO:0000256" key="4">
    <source>
        <dbReference type="ARBA" id="ARBA00022833"/>
    </source>
</evidence>
<dbReference type="AlphaFoldDB" id="A0A6V2TA99"/>
<evidence type="ECO:0008006" key="12">
    <source>
        <dbReference type="Google" id="ProtNLM"/>
    </source>
</evidence>
<evidence type="ECO:0000256" key="3">
    <source>
        <dbReference type="ARBA" id="ARBA00022771"/>
    </source>
</evidence>
<organism evidence="11">
    <name type="scientific">Emiliania huxleyi</name>
    <name type="common">Coccolithophore</name>
    <name type="synonym">Pontosphaera huxleyi</name>
    <dbReference type="NCBI Taxonomy" id="2903"/>
    <lineage>
        <taxon>Eukaryota</taxon>
        <taxon>Haptista</taxon>
        <taxon>Haptophyta</taxon>
        <taxon>Prymnesiophyceae</taxon>
        <taxon>Isochrysidales</taxon>
        <taxon>Noelaerhabdaceae</taxon>
        <taxon>Emiliania</taxon>
    </lineage>
</organism>
<keyword evidence="2" id="KW-0677">Repeat</keyword>
<protein>
    <recommendedName>
        <fullName evidence="12">C3H1-type domain-containing protein</fullName>
    </recommendedName>
</protein>
<dbReference type="PROSITE" id="PS50102">
    <property type="entry name" value="RRM"/>
    <property type="match status" value="1"/>
</dbReference>
<dbReference type="PANTHER" id="PTHR12620">
    <property type="entry name" value="U2 SNRNP AUXILIARY FACTOR, SMALL SUBUNIT"/>
    <property type="match status" value="1"/>
</dbReference>
<name>A0A6V2TA99_EMIHU</name>
<dbReference type="GO" id="GO:0003723">
    <property type="term" value="F:RNA binding"/>
    <property type="evidence" value="ECO:0007669"/>
    <property type="project" value="UniProtKB-UniRule"/>
</dbReference>
<dbReference type="GO" id="GO:0000398">
    <property type="term" value="P:mRNA splicing, via spliceosome"/>
    <property type="evidence" value="ECO:0007669"/>
    <property type="project" value="InterPro"/>
</dbReference>
<keyword evidence="5" id="KW-0694">RNA-binding</keyword>
<evidence type="ECO:0000313" key="11">
    <source>
        <dbReference type="EMBL" id="CAE0568112.1"/>
    </source>
</evidence>
<proteinExistence type="predicted"/>
<evidence type="ECO:0000256" key="1">
    <source>
        <dbReference type="ARBA" id="ARBA00022723"/>
    </source>
</evidence>
<dbReference type="GO" id="GO:0008270">
    <property type="term" value="F:zinc ion binding"/>
    <property type="evidence" value="ECO:0007669"/>
    <property type="project" value="UniProtKB-KW"/>
</dbReference>
<keyword evidence="3 6" id="KW-0863">Zinc-finger</keyword>
<evidence type="ECO:0000259" key="7">
    <source>
        <dbReference type="PROSITE" id="PS50102"/>
    </source>
</evidence>
<dbReference type="EMBL" id="HBIR01036919">
    <property type="protein sequence ID" value="CAE0568111.1"/>
    <property type="molecule type" value="Transcribed_RNA"/>
</dbReference>
<dbReference type="InterPro" id="IPR009145">
    <property type="entry name" value="U2AF_small"/>
</dbReference>
<feature type="domain" description="C3H1-type" evidence="8">
    <location>
        <begin position="12"/>
        <end position="40"/>
    </location>
</feature>
<evidence type="ECO:0000256" key="5">
    <source>
        <dbReference type="PROSITE-ProRule" id="PRU00176"/>
    </source>
</evidence>
<dbReference type="InterPro" id="IPR000504">
    <property type="entry name" value="RRM_dom"/>
</dbReference>
<dbReference type="Pfam" id="PF00642">
    <property type="entry name" value="zf-CCCH"/>
    <property type="match status" value="1"/>
</dbReference>
<dbReference type="InterPro" id="IPR035979">
    <property type="entry name" value="RBD_domain_sf"/>
</dbReference>
<evidence type="ECO:0000313" key="10">
    <source>
        <dbReference type="EMBL" id="CAE0568111.1"/>
    </source>
</evidence>